<feature type="region of interest" description="Disordered" evidence="1">
    <location>
        <begin position="912"/>
        <end position="1416"/>
    </location>
</feature>
<organism evidence="3 4">
    <name type="scientific">Zygosaccharomyces rouxii</name>
    <dbReference type="NCBI Taxonomy" id="4956"/>
    <lineage>
        <taxon>Eukaryota</taxon>
        <taxon>Fungi</taxon>
        <taxon>Dikarya</taxon>
        <taxon>Ascomycota</taxon>
        <taxon>Saccharomycotina</taxon>
        <taxon>Saccharomycetes</taxon>
        <taxon>Saccharomycetales</taxon>
        <taxon>Saccharomycetaceae</taxon>
        <taxon>Zygosaccharomyces</taxon>
    </lineage>
</organism>
<feature type="compositionally biased region" description="Basic and acidic residues" evidence="1">
    <location>
        <begin position="813"/>
        <end position="885"/>
    </location>
</feature>
<feature type="compositionally biased region" description="Basic and acidic residues" evidence="1">
    <location>
        <begin position="495"/>
        <end position="519"/>
    </location>
</feature>
<feature type="compositionally biased region" description="Acidic residues" evidence="1">
    <location>
        <begin position="1353"/>
        <end position="1380"/>
    </location>
</feature>
<feature type="region of interest" description="Disordered" evidence="1">
    <location>
        <begin position="213"/>
        <end position="308"/>
    </location>
</feature>
<evidence type="ECO:0000313" key="4">
    <source>
        <dbReference type="Proteomes" id="UP000187013"/>
    </source>
</evidence>
<feature type="compositionally biased region" description="Polar residues" evidence="1">
    <location>
        <begin position="549"/>
        <end position="559"/>
    </location>
</feature>
<feature type="region of interest" description="Disordered" evidence="1">
    <location>
        <begin position="320"/>
        <end position="885"/>
    </location>
</feature>
<feature type="compositionally biased region" description="Polar residues" evidence="1">
    <location>
        <begin position="731"/>
        <end position="749"/>
    </location>
</feature>
<feature type="domain" description="Nucleolar protein Dnt1-like N-terminal" evidence="2">
    <location>
        <begin position="68"/>
        <end position="138"/>
    </location>
</feature>
<feature type="compositionally biased region" description="Basic and acidic residues" evidence="1">
    <location>
        <begin position="375"/>
        <end position="393"/>
    </location>
</feature>
<dbReference type="PANTHER" id="PTHR28196">
    <property type="entry name" value="NUCLEOLAR PROTEIN NET1-RELATED"/>
    <property type="match status" value="1"/>
</dbReference>
<feature type="compositionally biased region" description="Polar residues" evidence="1">
    <location>
        <begin position="450"/>
        <end position="459"/>
    </location>
</feature>
<feature type="compositionally biased region" description="Basic and acidic residues" evidence="1">
    <location>
        <begin position="591"/>
        <end position="602"/>
    </location>
</feature>
<dbReference type="OrthoDB" id="6365676at2759"/>
<evidence type="ECO:0000256" key="1">
    <source>
        <dbReference type="SAM" id="MobiDB-lite"/>
    </source>
</evidence>
<sequence length="1416" mass="160065">MFKLQVVLVPPSAQNALLPYGLASSTAESSQLLGVNPLTNSRNPDSTLPYAPSGNASSILPHHFTTRTRKFLHFTKSANTLLELSTEIVEKCNKMYPYVDEIEILSLQDSQGCDLDPDFLVKDIFTMDNVVRAIVRNELEIEDSSPVSSYRAAKRKRLNNGSVQNAMPSGVLNVAKKRPAAFAMRNPSTANNLGVIGSNINSVNNNMRVSTPLAHQIYPPPSDGGQVRMDSNNSEDEDEEQGERSFLPPPAQPQSPPIRVSSGIDQTKKIKSMIEDDTVSRSETVDPDKLRQQRLLSGTPVRPTMTPNRVTLTGQRVVSENQPAHLSNVHSNRKPSSSATRITSGRLSIPEPKISEMEKELREGPSSPSSVLPPKPDRIPMKRPLQETEVQRSEEDDEEEDEESEESEKKVRQFIQRQTSIADNNGSPTKNSPLSEGNVHLAELPRARPSSEQSQFQRKTSLEAKVEHKTASGGNLMDDERLRIDNFSEDEADGAQERERDRQLEGQLDRGNRQFKSDDAGFISPAPTQSVDTDDSDDEAANDTVVVRGTQSKSSGNHSINREELLRFMEGDYSPTWNKQYSKRKPYTTVLHKDIDNSKPDPRNILPEKMTRSAAKKAAQLLAGREDKTSELESEQEIEESSSEDGSSGIEFDGSAEDSDDKVAVAENNLVRTLNIHPLKETVVKTDENDQHNDSERSEGTSFASSSDHEEKDRLAKNDDLQAPKIVVQDLNLQRTNFSAPQSIPTSKELSTKQQEKFSATRSSPQNATLSQFRTQMLNSEKELPKSSPSSLPANNTNGANQRKPAVSPTGREATDAKNHEKSKNAEESERVMENLKNDSEAKQRTLNESKKLKEESDAKKRQEEEKLRVKQQEAEVKKKKQQEELERLKQQQFKRQQEELERKKREFYEKKKQEELERQKREQENRKREEENRRKEAEAEKKRIETLEKQRQEKLKLKQQEELEEKKREEEKTRQQELEKKRQQELEKKENEELEKKRQQEEMVRKKQQEELEKKKKEEELEKKRQQEELAKKKKEEELEKRKKQEELEKRKQEEELEKKRQQEFEKKRQSEELGRKKKQEELEKKRKEKEDQERKRREEVEKKKQEELQTKRQAEVDKKREEELQKKKQAELDKKKQQDAKKAKSSAKSTISKPASAKSPAVTNGSDKLKELKARFTSPKAYVPTPAKSSQQANKDSENEESESSEDESSTEYSSSSSEDEDESSSKKSRRMVVNTPKGSVTSGKQKNAPKKALPEDGIEAAPQSTQRSNVSSQRSQGETPISQFFHSPGKGQSESKNDSSILDGLPKKVRPSLSSLSDLASRGVPEVKEKAASLSPAPQVTRASGKVESDSEEDDSDENDGSDTESESSDSDSDDSDSASSGFISAKTAGSALGKKRKGGGGFASLLRDSQRR</sequence>
<feature type="compositionally biased region" description="Basic and acidic residues" evidence="1">
    <location>
        <begin position="353"/>
        <end position="363"/>
    </location>
</feature>
<feature type="compositionally biased region" description="Acidic residues" evidence="1">
    <location>
        <begin position="1200"/>
        <end position="1212"/>
    </location>
</feature>
<feature type="compositionally biased region" description="Acidic residues" evidence="1">
    <location>
        <begin position="632"/>
        <end position="643"/>
    </location>
</feature>
<feature type="compositionally biased region" description="Low complexity" evidence="1">
    <location>
        <begin position="644"/>
        <end position="653"/>
    </location>
</feature>
<protein>
    <recommendedName>
        <fullName evidence="2">Nucleolar protein Dnt1-like N-terminal domain-containing protein</fullName>
    </recommendedName>
</protein>
<accession>A0A1Q3AKV7</accession>
<dbReference type="EMBL" id="BDGX01000054">
    <property type="protein sequence ID" value="GAV56361.1"/>
    <property type="molecule type" value="Genomic_DNA"/>
</dbReference>
<comment type="caution">
    <text evidence="3">The sequence shown here is derived from an EMBL/GenBank/DDBJ whole genome shotgun (WGS) entry which is preliminary data.</text>
</comment>
<dbReference type="Proteomes" id="UP000187013">
    <property type="component" value="Unassembled WGS sequence"/>
</dbReference>
<feature type="compositionally biased region" description="Basic and acidic residues" evidence="1">
    <location>
        <begin position="560"/>
        <end position="570"/>
    </location>
</feature>
<feature type="compositionally biased region" description="Polar residues" evidence="1">
    <location>
        <begin position="1239"/>
        <end position="1248"/>
    </location>
</feature>
<name>A0A1Q3AKV7_ZYGRO</name>
<feature type="compositionally biased region" description="Polar residues" evidence="1">
    <location>
        <begin position="320"/>
        <end position="346"/>
    </location>
</feature>
<feature type="compositionally biased region" description="Low complexity" evidence="1">
    <location>
        <begin position="1148"/>
        <end position="1163"/>
    </location>
</feature>
<feature type="compositionally biased region" description="Basic and acidic residues" evidence="1">
    <location>
        <begin position="678"/>
        <end position="699"/>
    </location>
</feature>
<dbReference type="PANTHER" id="PTHR28196:SF1">
    <property type="entry name" value="NUCLEOLAR PROTEIN NET1-RELATED"/>
    <property type="match status" value="1"/>
</dbReference>
<dbReference type="InterPro" id="IPR018844">
    <property type="entry name" value="Dnt1-like_N"/>
</dbReference>
<feature type="compositionally biased region" description="Acidic residues" evidence="1">
    <location>
        <begin position="394"/>
        <end position="406"/>
    </location>
</feature>
<feature type="compositionally biased region" description="Acidic residues" evidence="1">
    <location>
        <begin position="532"/>
        <end position="541"/>
    </location>
</feature>
<feature type="compositionally biased region" description="Polar residues" evidence="1">
    <location>
        <begin position="757"/>
        <end position="779"/>
    </location>
</feature>
<gene>
    <name evidence="3" type="ORF">ZYGR_0BB01380</name>
</gene>
<feature type="compositionally biased region" description="Basic and acidic residues" evidence="1">
    <location>
        <begin position="912"/>
        <end position="1144"/>
    </location>
</feature>
<reference evidence="3 4" key="1">
    <citation type="submission" date="2016-08" db="EMBL/GenBank/DDBJ databases">
        <title>Draft genome sequence of allopolyploid Zygosaccharomyces rouxii.</title>
        <authorList>
            <person name="Watanabe J."/>
            <person name="Uehara K."/>
            <person name="Mogi Y."/>
            <person name="Tsukioka Y."/>
        </authorList>
    </citation>
    <scope>NUCLEOTIDE SEQUENCE [LARGE SCALE GENOMIC DNA]</scope>
    <source>
        <strain evidence="3 4">NBRC 110957</strain>
    </source>
</reference>
<feature type="compositionally biased region" description="Basic and acidic residues" evidence="1">
    <location>
        <begin position="266"/>
        <end position="291"/>
    </location>
</feature>
<evidence type="ECO:0000259" key="2">
    <source>
        <dbReference type="Pfam" id="PF10407"/>
    </source>
</evidence>
<feature type="compositionally biased region" description="Polar residues" evidence="1">
    <location>
        <begin position="415"/>
        <end position="435"/>
    </location>
</feature>
<feature type="compositionally biased region" description="Polar residues" evidence="1">
    <location>
        <begin position="1265"/>
        <end position="1303"/>
    </location>
</feature>
<feature type="compositionally biased region" description="Basic and acidic residues" evidence="1">
    <location>
        <begin position="460"/>
        <end position="470"/>
    </location>
</feature>
<dbReference type="Pfam" id="PF10407">
    <property type="entry name" value="Cytokin_check_N"/>
    <property type="match status" value="1"/>
</dbReference>
<feature type="compositionally biased region" description="Pro residues" evidence="1">
    <location>
        <begin position="247"/>
        <end position="256"/>
    </location>
</feature>
<dbReference type="InterPro" id="IPR043185">
    <property type="entry name" value="Net1/Tof2"/>
</dbReference>
<proteinExistence type="predicted"/>
<evidence type="ECO:0000313" key="3">
    <source>
        <dbReference type="EMBL" id="GAV56361.1"/>
    </source>
</evidence>
<dbReference type="GO" id="GO:0000183">
    <property type="term" value="P:rDNA heterochromatin formation"/>
    <property type="evidence" value="ECO:0007669"/>
    <property type="project" value="InterPro"/>
</dbReference>
<feature type="compositionally biased region" description="Basic and acidic residues" evidence="1">
    <location>
        <begin position="707"/>
        <end position="722"/>
    </location>
</feature>